<keyword evidence="2" id="KW-1185">Reference proteome</keyword>
<dbReference type="AlphaFoldDB" id="A0A4R8LX72"/>
<dbReference type="NCBIfam" id="NF040572">
    <property type="entry name" value="heme_bind_FMP"/>
    <property type="match status" value="1"/>
</dbReference>
<dbReference type="EMBL" id="SORE01000004">
    <property type="protein sequence ID" value="TDY52796.1"/>
    <property type="molecule type" value="Genomic_DNA"/>
</dbReference>
<organism evidence="1 2">
    <name type="scientific">Paraburkholderia rhizosphaerae</name>
    <dbReference type="NCBI Taxonomy" id="480658"/>
    <lineage>
        <taxon>Bacteria</taxon>
        <taxon>Pseudomonadati</taxon>
        <taxon>Pseudomonadota</taxon>
        <taxon>Betaproteobacteria</taxon>
        <taxon>Burkholderiales</taxon>
        <taxon>Burkholderiaceae</taxon>
        <taxon>Paraburkholderia</taxon>
    </lineage>
</organism>
<dbReference type="InterPro" id="IPR047975">
    <property type="entry name" value="Heme_bind_FMP"/>
</dbReference>
<dbReference type="OrthoDB" id="118689at2"/>
<sequence>MLTRFRPGPSLHEQVEQLGLLAALAGRWSGNGFNLISLPDFDSTLPSTGDKPFRTLLSATHETLEFTPIGAHVPNRGSQLQSNSTDGQPDITIFGLRYLQRINDADSHEPLHIENGFWLNVPASKIPKEAPSVVRQGSIPHGSSILAQGNALLSPDGKPAFATLDSTPQRNPAGAALGSAYLAPLTQAVLPARITSKDAVKNPNAVLADALKPFSEHLKSTTVLTVSSKNAGGVLNIPFLQNATNNNAAATSVEATFWIETVQPENGHPFEVLQYSQSVTLNFLGIDWPHISVATLFRQ</sequence>
<dbReference type="Proteomes" id="UP000295509">
    <property type="component" value="Unassembled WGS sequence"/>
</dbReference>
<dbReference type="SUPFAM" id="SSF50814">
    <property type="entry name" value="Lipocalins"/>
    <property type="match status" value="1"/>
</dbReference>
<proteinExistence type="predicted"/>
<dbReference type="Gene3D" id="2.40.128.20">
    <property type="match status" value="1"/>
</dbReference>
<dbReference type="InterPro" id="IPR012674">
    <property type="entry name" value="Calycin"/>
</dbReference>
<evidence type="ECO:0000313" key="1">
    <source>
        <dbReference type="EMBL" id="TDY52796.1"/>
    </source>
</evidence>
<comment type="caution">
    <text evidence="1">The sequence shown here is derived from an EMBL/GenBank/DDBJ whole genome shotgun (WGS) entry which is preliminary data.</text>
</comment>
<evidence type="ECO:0008006" key="3">
    <source>
        <dbReference type="Google" id="ProtNLM"/>
    </source>
</evidence>
<name>A0A4R8LX72_9BURK</name>
<gene>
    <name evidence="1" type="ORF">BX592_10478</name>
</gene>
<protein>
    <recommendedName>
        <fullName evidence="3">THAP4-like heme-binding beta-barrel domain-containing protein</fullName>
    </recommendedName>
</protein>
<reference evidence="1 2" key="1">
    <citation type="submission" date="2019-03" db="EMBL/GenBank/DDBJ databases">
        <title>Genomic Encyclopedia of Type Strains, Phase III (KMG-III): the genomes of soil and plant-associated and newly described type strains.</title>
        <authorList>
            <person name="Whitman W."/>
        </authorList>
    </citation>
    <scope>NUCLEOTIDE SEQUENCE [LARGE SCALE GENOMIC DNA]</scope>
    <source>
        <strain evidence="1 2">LMG 29544</strain>
    </source>
</reference>
<evidence type="ECO:0000313" key="2">
    <source>
        <dbReference type="Proteomes" id="UP000295509"/>
    </source>
</evidence>
<accession>A0A4R8LX72</accession>
<dbReference type="RefSeq" id="WP_134190831.1">
    <property type="nucleotide sequence ID" value="NZ_JBHLUW010000002.1"/>
</dbReference>